<sequence length="193" mass="22437">MLVNHVPRVMRSFYSADKDLRHSQLRAAGHLTYCLFDFDLSLMLPAGKPLSDYRLSIFYCTPIIPVLAPLIDGMITRNIKARFTAAEALEFLKKIHNQLDAKVLARQPTKSSTALRNSSWDRWAVLPKDFVKQWSAYRGPPPTYYSRLLQKICDHEFGWRTVSMLRRVARNIEGLFCPFQNILLKICRYCRKV</sequence>
<reference evidence="1 2" key="1">
    <citation type="submission" date="2014-04" db="EMBL/GenBank/DDBJ databases">
        <authorList>
            <consortium name="DOE Joint Genome Institute"/>
            <person name="Kuo A."/>
            <person name="Kohler A."/>
            <person name="Nagy L.G."/>
            <person name="Floudas D."/>
            <person name="Copeland A."/>
            <person name="Barry K.W."/>
            <person name="Cichocki N."/>
            <person name="Veneault-Fourrey C."/>
            <person name="LaButti K."/>
            <person name="Lindquist E.A."/>
            <person name="Lipzen A."/>
            <person name="Lundell T."/>
            <person name="Morin E."/>
            <person name="Murat C."/>
            <person name="Sun H."/>
            <person name="Tunlid A."/>
            <person name="Henrissat B."/>
            <person name="Grigoriev I.V."/>
            <person name="Hibbett D.S."/>
            <person name="Martin F."/>
            <person name="Nordberg H.P."/>
            <person name="Cantor M.N."/>
            <person name="Hua S.X."/>
        </authorList>
    </citation>
    <scope>NUCLEOTIDE SEQUENCE [LARGE SCALE GENOMIC DNA]</scope>
    <source>
        <strain evidence="1 2">LaAM-08-1</strain>
    </source>
</reference>
<evidence type="ECO:0000313" key="1">
    <source>
        <dbReference type="EMBL" id="KIK01270.1"/>
    </source>
</evidence>
<proteinExistence type="predicted"/>
<dbReference type="OrthoDB" id="2722301at2759"/>
<protein>
    <submittedName>
        <fullName evidence="1">Uncharacterized protein</fullName>
    </submittedName>
</protein>
<evidence type="ECO:0000313" key="2">
    <source>
        <dbReference type="Proteomes" id="UP000054477"/>
    </source>
</evidence>
<keyword evidence="2" id="KW-1185">Reference proteome</keyword>
<organism evidence="1 2">
    <name type="scientific">Laccaria amethystina LaAM-08-1</name>
    <dbReference type="NCBI Taxonomy" id="1095629"/>
    <lineage>
        <taxon>Eukaryota</taxon>
        <taxon>Fungi</taxon>
        <taxon>Dikarya</taxon>
        <taxon>Basidiomycota</taxon>
        <taxon>Agaricomycotina</taxon>
        <taxon>Agaricomycetes</taxon>
        <taxon>Agaricomycetidae</taxon>
        <taxon>Agaricales</taxon>
        <taxon>Agaricineae</taxon>
        <taxon>Hydnangiaceae</taxon>
        <taxon>Laccaria</taxon>
    </lineage>
</organism>
<dbReference type="EMBL" id="KN838609">
    <property type="protein sequence ID" value="KIK01270.1"/>
    <property type="molecule type" value="Genomic_DNA"/>
</dbReference>
<dbReference type="Proteomes" id="UP000054477">
    <property type="component" value="Unassembled WGS sequence"/>
</dbReference>
<dbReference type="STRING" id="1095629.A0A0C9WRL1"/>
<dbReference type="HOGENOM" id="CLU_121534_0_0_1"/>
<accession>A0A0C9WRL1</accession>
<reference evidence="2" key="2">
    <citation type="submission" date="2015-01" db="EMBL/GenBank/DDBJ databases">
        <title>Evolutionary Origins and Diversification of the Mycorrhizal Mutualists.</title>
        <authorList>
            <consortium name="DOE Joint Genome Institute"/>
            <consortium name="Mycorrhizal Genomics Consortium"/>
            <person name="Kohler A."/>
            <person name="Kuo A."/>
            <person name="Nagy L.G."/>
            <person name="Floudas D."/>
            <person name="Copeland A."/>
            <person name="Barry K.W."/>
            <person name="Cichocki N."/>
            <person name="Veneault-Fourrey C."/>
            <person name="LaButti K."/>
            <person name="Lindquist E.A."/>
            <person name="Lipzen A."/>
            <person name="Lundell T."/>
            <person name="Morin E."/>
            <person name="Murat C."/>
            <person name="Riley R."/>
            <person name="Ohm R."/>
            <person name="Sun H."/>
            <person name="Tunlid A."/>
            <person name="Henrissat B."/>
            <person name="Grigoriev I.V."/>
            <person name="Hibbett D.S."/>
            <person name="Martin F."/>
        </authorList>
    </citation>
    <scope>NUCLEOTIDE SEQUENCE [LARGE SCALE GENOMIC DNA]</scope>
    <source>
        <strain evidence="2">LaAM-08-1</strain>
    </source>
</reference>
<dbReference type="AlphaFoldDB" id="A0A0C9WRL1"/>
<name>A0A0C9WRL1_9AGAR</name>
<gene>
    <name evidence="1" type="ORF">K443DRAFT_98951</name>
</gene>